<comment type="caution">
    <text evidence="1">The sequence shown here is derived from an EMBL/GenBank/DDBJ whole genome shotgun (WGS) entry which is preliminary data.</text>
</comment>
<keyword evidence="2" id="KW-1185">Reference proteome</keyword>
<accession>A0ACC2PSX1</accession>
<protein>
    <submittedName>
        <fullName evidence="1">Uncharacterized protein</fullName>
    </submittedName>
</protein>
<sequence length="107" mass="11871">MDEGKHRRISITCDATPIGGGGVGGQDNLGFEAPRSGQQSPARRKSLLSLHPPHSSSENLHHINSFGARINHLDHLDARHHLQRKKSAFSLSSSIRDKVEYTEELER</sequence>
<evidence type="ECO:0000313" key="2">
    <source>
        <dbReference type="Proteomes" id="UP001239111"/>
    </source>
</evidence>
<dbReference type="Proteomes" id="UP001239111">
    <property type="component" value="Chromosome 1"/>
</dbReference>
<organism evidence="1 2">
    <name type="scientific">Eretmocerus hayati</name>
    <dbReference type="NCBI Taxonomy" id="131215"/>
    <lineage>
        <taxon>Eukaryota</taxon>
        <taxon>Metazoa</taxon>
        <taxon>Ecdysozoa</taxon>
        <taxon>Arthropoda</taxon>
        <taxon>Hexapoda</taxon>
        <taxon>Insecta</taxon>
        <taxon>Pterygota</taxon>
        <taxon>Neoptera</taxon>
        <taxon>Endopterygota</taxon>
        <taxon>Hymenoptera</taxon>
        <taxon>Apocrita</taxon>
        <taxon>Proctotrupomorpha</taxon>
        <taxon>Chalcidoidea</taxon>
        <taxon>Aphelinidae</taxon>
        <taxon>Aphelininae</taxon>
        <taxon>Eretmocerus</taxon>
    </lineage>
</organism>
<evidence type="ECO:0000313" key="1">
    <source>
        <dbReference type="EMBL" id="KAJ8686522.1"/>
    </source>
</evidence>
<proteinExistence type="predicted"/>
<name>A0ACC2PSX1_9HYME</name>
<reference evidence="1" key="1">
    <citation type="submission" date="2023-04" db="EMBL/GenBank/DDBJ databases">
        <title>A chromosome-level genome assembly of the parasitoid wasp Eretmocerus hayati.</title>
        <authorList>
            <person name="Zhong Y."/>
            <person name="Liu S."/>
            <person name="Liu Y."/>
        </authorList>
    </citation>
    <scope>NUCLEOTIDE SEQUENCE</scope>
    <source>
        <strain evidence="1">ZJU_SS_LIU_2023</strain>
    </source>
</reference>
<dbReference type="EMBL" id="CM056741">
    <property type="protein sequence ID" value="KAJ8686522.1"/>
    <property type="molecule type" value="Genomic_DNA"/>
</dbReference>
<gene>
    <name evidence="1" type="ORF">QAD02_022316</name>
</gene>